<evidence type="ECO:0000259" key="4">
    <source>
        <dbReference type="SMART" id="SM00822"/>
    </source>
</evidence>
<dbReference type="Pfam" id="PF00106">
    <property type="entry name" value="adh_short"/>
    <property type="match status" value="1"/>
</dbReference>
<dbReference type="Gene3D" id="3.40.50.720">
    <property type="entry name" value="NAD(P)-binding Rossmann-like Domain"/>
    <property type="match status" value="1"/>
</dbReference>
<evidence type="ECO:0000256" key="3">
    <source>
        <dbReference type="RuleBase" id="RU000363"/>
    </source>
</evidence>
<accession>A0A2T0R2L9</accession>
<evidence type="ECO:0000256" key="2">
    <source>
        <dbReference type="ARBA" id="ARBA00023002"/>
    </source>
</evidence>
<dbReference type="NCBIfam" id="NF004824">
    <property type="entry name" value="PRK06180.1"/>
    <property type="match status" value="1"/>
</dbReference>
<keyword evidence="6" id="KW-1185">Reference proteome</keyword>
<evidence type="ECO:0000313" key="5">
    <source>
        <dbReference type="EMBL" id="PRY14049.1"/>
    </source>
</evidence>
<gene>
    <name evidence="5" type="ORF">CLV37_107168</name>
</gene>
<dbReference type="PRINTS" id="PR00081">
    <property type="entry name" value="GDHRDH"/>
</dbReference>
<evidence type="ECO:0000256" key="1">
    <source>
        <dbReference type="ARBA" id="ARBA00006484"/>
    </source>
</evidence>
<dbReference type="PRINTS" id="PR00080">
    <property type="entry name" value="SDRFAMILY"/>
</dbReference>
<feature type="domain" description="Ketoreductase" evidence="4">
    <location>
        <begin position="2"/>
        <end position="183"/>
    </location>
</feature>
<dbReference type="EMBL" id="PVZF01000007">
    <property type="protein sequence ID" value="PRY14049.1"/>
    <property type="molecule type" value="Genomic_DNA"/>
</dbReference>
<dbReference type="GO" id="GO:0016491">
    <property type="term" value="F:oxidoreductase activity"/>
    <property type="evidence" value="ECO:0007669"/>
    <property type="project" value="UniProtKB-KW"/>
</dbReference>
<reference evidence="5 6" key="1">
    <citation type="submission" date="2018-03" db="EMBL/GenBank/DDBJ databases">
        <title>Genomic Encyclopedia of Archaeal and Bacterial Type Strains, Phase II (KMG-II): from individual species to whole genera.</title>
        <authorList>
            <person name="Goeker M."/>
        </authorList>
    </citation>
    <scope>NUCLEOTIDE SEQUENCE [LARGE SCALE GENOMIC DNA]</scope>
    <source>
        <strain evidence="5 6">DSM 19711</strain>
    </source>
</reference>
<dbReference type="RefSeq" id="WP_106211723.1">
    <property type="nucleotide sequence ID" value="NZ_PVZF01000007.1"/>
</dbReference>
<keyword evidence="2" id="KW-0560">Oxidoreductase</keyword>
<dbReference type="InterPro" id="IPR057326">
    <property type="entry name" value="KR_dom"/>
</dbReference>
<dbReference type="PANTHER" id="PTHR43976">
    <property type="entry name" value="SHORT CHAIN DEHYDROGENASE"/>
    <property type="match status" value="1"/>
</dbReference>
<organism evidence="5 6">
    <name type="scientific">Kineococcus rhizosphaerae</name>
    <dbReference type="NCBI Taxonomy" id="559628"/>
    <lineage>
        <taxon>Bacteria</taxon>
        <taxon>Bacillati</taxon>
        <taxon>Actinomycetota</taxon>
        <taxon>Actinomycetes</taxon>
        <taxon>Kineosporiales</taxon>
        <taxon>Kineosporiaceae</taxon>
        <taxon>Kineococcus</taxon>
    </lineage>
</organism>
<dbReference type="SMART" id="SM00822">
    <property type="entry name" value="PKS_KR"/>
    <property type="match status" value="1"/>
</dbReference>
<dbReference type="CDD" id="cd05374">
    <property type="entry name" value="17beta-HSD-like_SDR_c"/>
    <property type="match status" value="1"/>
</dbReference>
<evidence type="ECO:0000313" key="6">
    <source>
        <dbReference type="Proteomes" id="UP000238083"/>
    </source>
</evidence>
<comment type="similarity">
    <text evidence="1 3">Belongs to the short-chain dehydrogenases/reductases (SDR) family.</text>
</comment>
<dbReference type="OrthoDB" id="9792003at2"/>
<dbReference type="InterPro" id="IPR051911">
    <property type="entry name" value="SDR_oxidoreductase"/>
</dbReference>
<dbReference type="PROSITE" id="PS00061">
    <property type="entry name" value="ADH_SHORT"/>
    <property type="match status" value="1"/>
</dbReference>
<comment type="caution">
    <text evidence="5">The sequence shown here is derived from an EMBL/GenBank/DDBJ whole genome shotgun (WGS) entry which is preliminary data.</text>
</comment>
<dbReference type="Proteomes" id="UP000238083">
    <property type="component" value="Unassembled WGS sequence"/>
</dbReference>
<proteinExistence type="inferred from homology"/>
<dbReference type="InterPro" id="IPR020904">
    <property type="entry name" value="Sc_DH/Rdtase_CS"/>
</dbReference>
<protein>
    <submittedName>
        <fullName evidence="5">Short-subunit dehydrogenase</fullName>
    </submittedName>
</protein>
<name>A0A2T0R2L9_9ACTN</name>
<sequence>MSTWFITGCSTGLGRALALAVLERGHSAVVTARDASRVEDIAQTAPDRALALSLDVTSPTQVAEAVARAEERFGGIDVVVNNAGYGYRAAVEEGVDEDVQTLFATHVFGAASVLKAALPGMRARRSGAVLNVSSIGAHVCPPGSGYYAAAKAALEAMSRSLRQELAPLGISVTIVAPGGFRTDFAGRSLTQSPEPIADYAGTAGPRRIENDTVHGTQPGDPAKAAEAMIALAEAENPPSSIFLGSDALASIEAVLKERVAEVNVWRELSTSTDF</sequence>
<dbReference type="PANTHER" id="PTHR43976:SF16">
    <property type="entry name" value="SHORT-CHAIN DEHYDROGENASE_REDUCTASE FAMILY PROTEIN"/>
    <property type="match status" value="1"/>
</dbReference>
<dbReference type="SUPFAM" id="SSF51735">
    <property type="entry name" value="NAD(P)-binding Rossmann-fold domains"/>
    <property type="match status" value="1"/>
</dbReference>
<dbReference type="AlphaFoldDB" id="A0A2T0R2L9"/>
<dbReference type="InterPro" id="IPR002347">
    <property type="entry name" value="SDR_fam"/>
</dbReference>
<dbReference type="InterPro" id="IPR036291">
    <property type="entry name" value="NAD(P)-bd_dom_sf"/>
</dbReference>